<dbReference type="Proteomes" id="UP000292027">
    <property type="component" value="Unassembled WGS sequence"/>
</dbReference>
<dbReference type="AlphaFoldDB" id="A0A4Q7VZX5"/>
<dbReference type="PANTHER" id="PTHR37017:SF11">
    <property type="entry name" value="ESTERASE_LIPASE_THIOESTERASE DOMAIN-CONTAINING PROTEIN"/>
    <property type="match status" value="1"/>
</dbReference>
<feature type="domain" description="AB hydrolase-1" evidence="1">
    <location>
        <begin position="6"/>
        <end position="221"/>
    </location>
</feature>
<reference evidence="2 3" key="1">
    <citation type="journal article" date="2015" name="Stand. Genomic Sci.">
        <title>Genomic Encyclopedia of Bacterial and Archaeal Type Strains, Phase III: the genomes of soil and plant-associated and newly described type strains.</title>
        <authorList>
            <person name="Whitman W.B."/>
            <person name="Woyke T."/>
            <person name="Klenk H.P."/>
            <person name="Zhou Y."/>
            <person name="Lilburn T.G."/>
            <person name="Beck B.J."/>
            <person name="De Vos P."/>
            <person name="Vandamme P."/>
            <person name="Eisen J.A."/>
            <person name="Garrity G."/>
            <person name="Hugenholtz P."/>
            <person name="Kyrpides N.C."/>
        </authorList>
    </citation>
    <scope>NUCLEOTIDE SEQUENCE [LARGE SCALE GENOMIC DNA]</scope>
    <source>
        <strain evidence="2 3">VKM Ac-2540</strain>
    </source>
</reference>
<protein>
    <submittedName>
        <fullName evidence="2">Pimeloyl-ACP methyl ester carboxylesterase</fullName>
    </submittedName>
</protein>
<dbReference type="RefSeq" id="WP_130450011.1">
    <property type="nucleotide sequence ID" value="NZ_SHKR01000018.1"/>
</dbReference>
<evidence type="ECO:0000313" key="2">
    <source>
        <dbReference type="EMBL" id="RZU01889.1"/>
    </source>
</evidence>
<dbReference type="OrthoDB" id="64996at2"/>
<accession>A0A4Q7VZX5</accession>
<comment type="caution">
    <text evidence="2">The sequence shown here is derived from an EMBL/GenBank/DDBJ whole genome shotgun (WGS) entry which is preliminary data.</text>
</comment>
<dbReference type="Gene3D" id="3.40.50.1820">
    <property type="entry name" value="alpha/beta hydrolase"/>
    <property type="match status" value="1"/>
</dbReference>
<keyword evidence="3" id="KW-1185">Reference proteome</keyword>
<dbReference type="InterPro" id="IPR052897">
    <property type="entry name" value="Sec-Metab_Biosynth_Hydrolase"/>
</dbReference>
<evidence type="ECO:0000313" key="3">
    <source>
        <dbReference type="Proteomes" id="UP000292027"/>
    </source>
</evidence>
<dbReference type="SUPFAM" id="SSF53474">
    <property type="entry name" value="alpha/beta-Hydrolases"/>
    <property type="match status" value="1"/>
</dbReference>
<dbReference type="InterPro" id="IPR029058">
    <property type="entry name" value="AB_hydrolase_fold"/>
</dbReference>
<sequence>MSRATIVFVHGAFGDASSWRPVFDRLAGDEFDLLAVAVPLRGVAADVAYLSAVIDQLDGPIVLVGHSYSGSVITAAGVADQVAGLVYVAGFVPAEGESIVDLQGIYPSLAMGNFLRPRSLPDGTAELSVDPARFRDIFCADVPEADAAFMARAQRPLLATAFEEPVVAAAWKSKPSWGVFGTADQPIAPQLHRFSYDRAGSKVTEVDGASHFLVLSQPDVVGDVVREAARACSRGMVA</sequence>
<name>A0A4Q7VZX5_9ACTN</name>
<proteinExistence type="predicted"/>
<evidence type="ECO:0000259" key="1">
    <source>
        <dbReference type="Pfam" id="PF12697"/>
    </source>
</evidence>
<dbReference type="PANTHER" id="PTHR37017">
    <property type="entry name" value="AB HYDROLASE-1 DOMAIN-CONTAINING PROTEIN-RELATED"/>
    <property type="match status" value="1"/>
</dbReference>
<gene>
    <name evidence="2" type="ORF">EV645_7993</name>
</gene>
<dbReference type="InterPro" id="IPR000073">
    <property type="entry name" value="AB_hydrolase_1"/>
</dbReference>
<organism evidence="2 3">
    <name type="scientific">Kribbella rubisoli</name>
    <dbReference type="NCBI Taxonomy" id="3075929"/>
    <lineage>
        <taxon>Bacteria</taxon>
        <taxon>Bacillati</taxon>
        <taxon>Actinomycetota</taxon>
        <taxon>Actinomycetes</taxon>
        <taxon>Propionibacteriales</taxon>
        <taxon>Kribbellaceae</taxon>
        <taxon>Kribbella</taxon>
    </lineage>
</organism>
<dbReference type="Pfam" id="PF12697">
    <property type="entry name" value="Abhydrolase_6"/>
    <property type="match status" value="1"/>
</dbReference>
<dbReference type="GO" id="GO:0003824">
    <property type="term" value="F:catalytic activity"/>
    <property type="evidence" value="ECO:0007669"/>
    <property type="project" value="UniProtKB-ARBA"/>
</dbReference>
<dbReference type="EMBL" id="SHKR01000018">
    <property type="protein sequence ID" value="RZU01889.1"/>
    <property type="molecule type" value="Genomic_DNA"/>
</dbReference>